<keyword evidence="4" id="KW-0732">Signal</keyword>
<feature type="chain" id="PRO_5008275806" evidence="4">
    <location>
        <begin position="24"/>
        <end position="316"/>
    </location>
</feature>
<dbReference type="CDD" id="cd02181">
    <property type="entry name" value="GH16_fungal_Lam16A_glucanase"/>
    <property type="match status" value="1"/>
</dbReference>
<feature type="signal peptide" evidence="4">
    <location>
        <begin position="1"/>
        <end position="23"/>
    </location>
</feature>
<dbReference type="InterPro" id="IPR050546">
    <property type="entry name" value="Glycosyl_Hydrlase_16"/>
</dbReference>
<evidence type="ECO:0000256" key="1">
    <source>
        <dbReference type="ARBA" id="ARBA00006865"/>
    </source>
</evidence>
<evidence type="ECO:0000259" key="5">
    <source>
        <dbReference type="PROSITE" id="PS51762"/>
    </source>
</evidence>
<dbReference type="Gene3D" id="2.60.120.200">
    <property type="match status" value="1"/>
</dbReference>
<dbReference type="EMBL" id="KV442166">
    <property type="protein sequence ID" value="OAQ22431.1"/>
    <property type="molecule type" value="Genomic_DNA"/>
</dbReference>
<gene>
    <name evidence="6" type="ORF">K457DRAFT_26065</name>
</gene>
<organism evidence="6 7">
    <name type="scientific">Linnemannia elongata AG-77</name>
    <dbReference type="NCBI Taxonomy" id="1314771"/>
    <lineage>
        <taxon>Eukaryota</taxon>
        <taxon>Fungi</taxon>
        <taxon>Fungi incertae sedis</taxon>
        <taxon>Mucoromycota</taxon>
        <taxon>Mortierellomycotina</taxon>
        <taxon>Mortierellomycetes</taxon>
        <taxon>Mortierellales</taxon>
        <taxon>Mortierellaceae</taxon>
        <taxon>Linnemannia</taxon>
    </lineage>
</organism>
<protein>
    <submittedName>
        <fullName evidence="6">Glycoside hydrolase family 16 protein</fullName>
    </submittedName>
</protein>
<evidence type="ECO:0000256" key="2">
    <source>
        <dbReference type="ARBA" id="ARBA00022801"/>
    </source>
</evidence>
<dbReference type="OrthoDB" id="192832at2759"/>
<dbReference type="GO" id="GO:0004553">
    <property type="term" value="F:hydrolase activity, hydrolyzing O-glycosyl compounds"/>
    <property type="evidence" value="ECO:0007669"/>
    <property type="project" value="InterPro"/>
</dbReference>
<dbReference type="Proteomes" id="UP000078512">
    <property type="component" value="Unassembled WGS sequence"/>
</dbReference>
<comment type="similarity">
    <text evidence="1">Belongs to the glycosyl hydrolase 16 family.</text>
</comment>
<keyword evidence="3" id="KW-0326">Glycosidase</keyword>
<dbReference type="InterPro" id="IPR000757">
    <property type="entry name" value="Beta-glucanase-like"/>
</dbReference>
<dbReference type="InterPro" id="IPR013320">
    <property type="entry name" value="ConA-like_dom_sf"/>
</dbReference>
<dbReference type="PROSITE" id="PS51762">
    <property type="entry name" value="GH16_2"/>
    <property type="match status" value="1"/>
</dbReference>
<keyword evidence="2 6" id="KW-0378">Hydrolase</keyword>
<dbReference type="PANTHER" id="PTHR10963">
    <property type="entry name" value="GLYCOSYL HYDROLASE-RELATED"/>
    <property type="match status" value="1"/>
</dbReference>
<dbReference type="GO" id="GO:0009251">
    <property type="term" value="P:glucan catabolic process"/>
    <property type="evidence" value="ECO:0007669"/>
    <property type="project" value="TreeGrafter"/>
</dbReference>
<dbReference type="Pfam" id="PF26113">
    <property type="entry name" value="GH16_XgeA"/>
    <property type="match status" value="1"/>
</dbReference>
<dbReference type="SUPFAM" id="SSF49899">
    <property type="entry name" value="Concanavalin A-like lectins/glucanases"/>
    <property type="match status" value="1"/>
</dbReference>
<feature type="domain" description="GH16" evidence="5">
    <location>
        <begin position="22"/>
        <end position="286"/>
    </location>
</feature>
<proteinExistence type="inferred from homology"/>
<accession>A0A197JD57</accession>
<keyword evidence="7" id="KW-1185">Reference proteome</keyword>
<dbReference type="PANTHER" id="PTHR10963:SF24">
    <property type="entry name" value="GLYCOSIDASE C21B10.07-RELATED"/>
    <property type="match status" value="1"/>
</dbReference>
<evidence type="ECO:0000313" key="6">
    <source>
        <dbReference type="EMBL" id="OAQ22431.1"/>
    </source>
</evidence>
<sequence>MVSSKLTILSALGLLSAATTVQAWTLQNTYQGSNFFDQFDFFTGSDPTHGFVQYVDRATATSKKYVSVQNNQAVIKPDTTSTTTTGRQSVRLVSKTSYNANGLYILDAEHMPVGCGTWPAYWMVGPNWPNSGEIDIIEGVNNQAQNQVTLHTSSGCTMEGVSRGQSGSVLTPNCDVNAPGQGANVGCGVLAPNANSYGTGFNNNKGGVYATQWTTSSGIQVWFWPRSQVPGNISSGNPDPRNWGQPLATFPFQSGKCSANKFSNLQFVINLTFCGDWAGSVYPSSGCPSSCNAYVGQNPSAFNEAYWRINYLKTYK</sequence>
<dbReference type="AlphaFoldDB" id="A0A197JD57"/>
<evidence type="ECO:0000313" key="7">
    <source>
        <dbReference type="Proteomes" id="UP000078512"/>
    </source>
</evidence>
<evidence type="ECO:0000256" key="3">
    <source>
        <dbReference type="ARBA" id="ARBA00023295"/>
    </source>
</evidence>
<dbReference type="STRING" id="1314771.A0A197JD57"/>
<evidence type="ECO:0000256" key="4">
    <source>
        <dbReference type="SAM" id="SignalP"/>
    </source>
</evidence>
<reference evidence="6 7" key="1">
    <citation type="submission" date="2016-05" db="EMBL/GenBank/DDBJ databases">
        <title>Genome sequencing reveals origins of a unique bacterial endosymbiosis in the earliest lineages of terrestrial Fungi.</title>
        <authorList>
            <consortium name="DOE Joint Genome Institute"/>
            <person name="Uehling J."/>
            <person name="Gryganskyi A."/>
            <person name="Hameed K."/>
            <person name="Tschaplinski T."/>
            <person name="Misztal P."/>
            <person name="Wu S."/>
            <person name="Desiro A."/>
            <person name="Vande Pol N."/>
            <person name="Du Z.-Y."/>
            <person name="Zienkiewicz A."/>
            <person name="Zienkiewicz K."/>
            <person name="Morin E."/>
            <person name="Tisserant E."/>
            <person name="Splivallo R."/>
            <person name="Hainaut M."/>
            <person name="Henrissat B."/>
            <person name="Ohm R."/>
            <person name="Kuo A."/>
            <person name="Yan J."/>
            <person name="Lipzen A."/>
            <person name="Nolan M."/>
            <person name="Labutti K."/>
            <person name="Barry K."/>
            <person name="Goldstein A."/>
            <person name="Labbe J."/>
            <person name="Schadt C."/>
            <person name="Tuskan G."/>
            <person name="Grigoriev I."/>
            <person name="Martin F."/>
            <person name="Vilgalys R."/>
            <person name="Bonito G."/>
        </authorList>
    </citation>
    <scope>NUCLEOTIDE SEQUENCE [LARGE SCALE GENOMIC DNA]</scope>
    <source>
        <strain evidence="6 7">AG-77</strain>
    </source>
</reference>
<name>A0A197JD57_9FUNG</name>
<dbReference type="FunFam" id="2.60.120.200:FF:000114">
    <property type="entry name" value="Probable endo-1,3(4)-beta-glucanase NFIA_089530"/>
    <property type="match status" value="1"/>
</dbReference>